<protein>
    <recommendedName>
        <fullName evidence="4">DoxX family protein</fullName>
    </recommendedName>
</protein>
<dbReference type="PATRIC" id="fig|361183.4.peg.594"/>
<evidence type="ECO:0000313" key="2">
    <source>
        <dbReference type="EMBL" id="ALE15913.1"/>
    </source>
</evidence>
<dbReference type="RefSeq" id="WP_061922570.1">
    <property type="nucleotide sequence ID" value="NZ_CP012669.1"/>
</dbReference>
<feature type="transmembrane region" description="Helical" evidence="1">
    <location>
        <begin position="95"/>
        <end position="118"/>
    </location>
</feature>
<dbReference type="STRING" id="361183.AMC99_00603"/>
<dbReference type="EMBL" id="CP012669">
    <property type="protein sequence ID" value="ALE15913.1"/>
    <property type="molecule type" value="Genomic_DNA"/>
</dbReference>
<sequence length="129" mass="13990">MTSLVAQRLIAAIFLVLGGWALLAPQSVIDIAVMPEYRDSSFLVTFAMACFGAQACIFGLMSLVVKYTSKGFLAFAVILLPFFVFDWYFHSVVPVLNSVGMLDAVGNVAMFGLAILGWRAAKREEAQAS</sequence>
<accession>A0A0M4MUC4</accession>
<feature type="transmembrane region" description="Helical" evidence="1">
    <location>
        <begin position="72"/>
        <end position="89"/>
    </location>
</feature>
<dbReference type="Proteomes" id="UP000057938">
    <property type="component" value="Chromosome"/>
</dbReference>
<name>A0A0M4MUC4_9SPHN</name>
<feature type="transmembrane region" description="Helical" evidence="1">
    <location>
        <begin position="41"/>
        <end position="65"/>
    </location>
</feature>
<reference evidence="2 3" key="1">
    <citation type="submission" date="2015-09" db="EMBL/GenBank/DDBJ databases">
        <title>Complete genome sequence of a benzo[a]pyrene-degrading bacterium Altererythrobacter epoxidivorans CGMCC 1.7731T.</title>
        <authorList>
            <person name="Li Z."/>
            <person name="Cheng H."/>
            <person name="Huo Y."/>
            <person name="Xu X."/>
        </authorList>
    </citation>
    <scope>NUCLEOTIDE SEQUENCE [LARGE SCALE GENOMIC DNA]</scope>
    <source>
        <strain evidence="2 3">CGMCC 1.7731</strain>
    </source>
</reference>
<keyword evidence="1" id="KW-1133">Transmembrane helix</keyword>
<evidence type="ECO:0000256" key="1">
    <source>
        <dbReference type="SAM" id="Phobius"/>
    </source>
</evidence>
<evidence type="ECO:0008006" key="4">
    <source>
        <dbReference type="Google" id="ProtNLM"/>
    </source>
</evidence>
<dbReference type="AlphaFoldDB" id="A0A0M4MUC4"/>
<organism evidence="2 3">
    <name type="scientific">Altererythrobacter epoxidivorans</name>
    <dbReference type="NCBI Taxonomy" id="361183"/>
    <lineage>
        <taxon>Bacteria</taxon>
        <taxon>Pseudomonadati</taxon>
        <taxon>Pseudomonadota</taxon>
        <taxon>Alphaproteobacteria</taxon>
        <taxon>Sphingomonadales</taxon>
        <taxon>Erythrobacteraceae</taxon>
        <taxon>Altererythrobacter</taxon>
    </lineage>
</organism>
<dbReference type="OrthoDB" id="7594441at2"/>
<keyword evidence="1" id="KW-0812">Transmembrane</keyword>
<evidence type="ECO:0000313" key="3">
    <source>
        <dbReference type="Proteomes" id="UP000057938"/>
    </source>
</evidence>
<keyword evidence="1" id="KW-0472">Membrane</keyword>
<proteinExistence type="predicted"/>
<keyword evidence="3" id="KW-1185">Reference proteome</keyword>
<gene>
    <name evidence="2" type="ORF">AMC99_00603</name>
</gene>
<dbReference type="KEGG" id="aep:AMC99_00603"/>